<dbReference type="Gene3D" id="3.40.630.30">
    <property type="match status" value="1"/>
</dbReference>
<evidence type="ECO:0000313" key="5">
    <source>
        <dbReference type="Proteomes" id="UP001164706"/>
    </source>
</evidence>
<dbReference type="EMBL" id="CP113089">
    <property type="protein sequence ID" value="WAB80433.1"/>
    <property type="molecule type" value="Genomic_DNA"/>
</dbReference>
<evidence type="ECO:0000256" key="2">
    <source>
        <dbReference type="ARBA" id="ARBA00023315"/>
    </source>
</evidence>
<keyword evidence="1 4" id="KW-0808">Transferase</keyword>
<sequence>MLIRPFLPLDTDAVVELWRAAGLTRPWNDPHRDIARKLTVQPELLLVGEVEGRVIASAMAGYDGHRGWVNYLAVDPAHRGRGHARALMAEIERLLTALGCPKLNLQVRADNEEALGFYAALGYSPDAAVSLGKRLIVDGPPA</sequence>
<dbReference type="EC" id="2.3.1.-" evidence="4"/>
<name>A0A9E8MJ05_9MICO</name>
<dbReference type="KEGG" id="mdb:OVN18_07565"/>
<dbReference type="PANTHER" id="PTHR43877:SF2">
    <property type="entry name" value="AMINOALKYLPHOSPHONATE N-ACETYLTRANSFERASE-RELATED"/>
    <property type="match status" value="1"/>
</dbReference>
<dbReference type="InterPro" id="IPR000182">
    <property type="entry name" value="GNAT_dom"/>
</dbReference>
<dbReference type="Pfam" id="PF00583">
    <property type="entry name" value="Acetyltransf_1"/>
    <property type="match status" value="1"/>
</dbReference>
<dbReference type="InterPro" id="IPR016181">
    <property type="entry name" value="Acyl_CoA_acyltransferase"/>
</dbReference>
<keyword evidence="5" id="KW-1185">Reference proteome</keyword>
<dbReference type="AlphaFoldDB" id="A0A9E8MJ05"/>
<evidence type="ECO:0000313" key="4">
    <source>
        <dbReference type="EMBL" id="WAB80433.1"/>
    </source>
</evidence>
<dbReference type="Proteomes" id="UP001164706">
    <property type="component" value="Chromosome"/>
</dbReference>
<dbReference type="PROSITE" id="PS51186">
    <property type="entry name" value="GNAT"/>
    <property type="match status" value="1"/>
</dbReference>
<dbReference type="PANTHER" id="PTHR43877">
    <property type="entry name" value="AMINOALKYLPHOSPHONATE N-ACETYLTRANSFERASE-RELATED-RELATED"/>
    <property type="match status" value="1"/>
</dbReference>
<organism evidence="4 5">
    <name type="scientific">Microcella daejeonensis</name>
    <dbReference type="NCBI Taxonomy" id="2994971"/>
    <lineage>
        <taxon>Bacteria</taxon>
        <taxon>Bacillati</taxon>
        <taxon>Actinomycetota</taxon>
        <taxon>Actinomycetes</taxon>
        <taxon>Micrococcales</taxon>
        <taxon>Microbacteriaceae</taxon>
        <taxon>Microcella</taxon>
    </lineage>
</organism>
<reference evidence="4" key="1">
    <citation type="submission" date="2022-11" db="EMBL/GenBank/DDBJ databases">
        <title>Description of Microcella daejonensis nov. sp, isolated from riverside soil.</title>
        <authorList>
            <person name="Molina K.M."/>
            <person name="Kim S.B."/>
        </authorList>
    </citation>
    <scope>NUCLEOTIDE SEQUENCE</scope>
    <source>
        <strain evidence="4">MMS21-STM12</strain>
    </source>
</reference>
<dbReference type="NCBIfam" id="NF002959">
    <property type="entry name" value="PRK03624.1"/>
    <property type="match status" value="1"/>
</dbReference>
<evidence type="ECO:0000256" key="1">
    <source>
        <dbReference type="ARBA" id="ARBA00022679"/>
    </source>
</evidence>
<keyword evidence="2 4" id="KW-0012">Acyltransferase</keyword>
<dbReference type="CDD" id="cd04301">
    <property type="entry name" value="NAT_SF"/>
    <property type="match status" value="1"/>
</dbReference>
<dbReference type="SUPFAM" id="SSF55729">
    <property type="entry name" value="Acyl-CoA N-acyltransferases (Nat)"/>
    <property type="match status" value="1"/>
</dbReference>
<gene>
    <name evidence="4" type="ORF">OVN18_07565</name>
</gene>
<dbReference type="RefSeq" id="WP_267780097.1">
    <property type="nucleotide sequence ID" value="NZ_CP113089.1"/>
</dbReference>
<feature type="domain" description="N-acetyltransferase" evidence="3">
    <location>
        <begin position="1"/>
        <end position="140"/>
    </location>
</feature>
<protein>
    <submittedName>
        <fullName evidence="4">GNAT family acetyltransferase</fullName>
        <ecNumber evidence="4">2.3.1.-</ecNumber>
    </submittedName>
</protein>
<evidence type="ECO:0000259" key="3">
    <source>
        <dbReference type="PROSITE" id="PS51186"/>
    </source>
</evidence>
<accession>A0A9E8MJ05</accession>
<dbReference type="GO" id="GO:0016747">
    <property type="term" value="F:acyltransferase activity, transferring groups other than amino-acyl groups"/>
    <property type="evidence" value="ECO:0007669"/>
    <property type="project" value="InterPro"/>
</dbReference>
<proteinExistence type="predicted"/>
<dbReference type="InterPro" id="IPR050832">
    <property type="entry name" value="Bact_Acetyltransf"/>
</dbReference>